<evidence type="ECO:0000256" key="1">
    <source>
        <dbReference type="SAM" id="MobiDB-lite"/>
    </source>
</evidence>
<feature type="region of interest" description="Disordered" evidence="1">
    <location>
        <begin position="74"/>
        <end position="100"/>
    </location>
</feature>
<dbReference type="EMBL" id="CP104213">
    <property type="protein sequence ID" value="UWX63375.1"/>
    <property type="molecule type" value="Genomic_DNA"/>
</dbReference>
<name>A0ABY5YE79_9DEIO</name>
<reference evidence="2" key="1">
    <citation type="submission" date="2022-09" db="EMBL/GenBank/DDBJ databases">
        <title>genome sequence of Deinococcus rubellus.</title>
        <authorList>
            <person name="Srinivasan S."/>
        </authorList>
    </citation>
    <scope>NUCLEOTIDE SEQUENCE</scope>
    <source>
        <strain evidence="2">Ant6</strain>
    </source>
</reference>
<organism evidence="2 3">
    <name type="scientific">Deinococcus rubellus</name>
    <dbReference type="NCBI Taxonomy" id="1889240"/>
    <lineage>
        <taxon>Bacteria</taxon>
        <taxon>Thermotogati</taxon>
        <taxon>Deinococcota</taxon>
        <taxon>Deinococci</taxon>
        <taxon>Deinococcales</taxon>
        <taxon>Deinococcaceae</taxon>
        <taxon>Deinococcus</taxon>
    </lineage>
</organism>
<accession>A0ABY5YE79</accession>
<evidence type="ECO:0000313" key="2">
    <source>
        <dbReference type="EMBL" id="UWX63375.1"/>
    </source>
</evidence>
<dbReference type="RefSeq" id="WP_260559663.1">
    <property type="nucleotide sequence ID" value="NZ_BAABEC010000018.1"/>
</dbReference>
<sequence>MPVTIRIYGKEAQFSGGCWNCDDDGVLAMLDALADPRALTPDAEHEHALYCAGRFGGAVWTGNDWQPIGLPEPEMKIEGYSPPAPRQERGSWLPWGRKKR</sequence>
<proteinExistence type="predicted"/>
<gene>
    <name evidence="2" type="ORF">N0D28_11535</name>
</gene>
<dbReference type="Proteomes" id="UP001060261">
    <property type="component" value="Chromosome"/>
</dbReference>
<evidence type="ECO:0000313" key="3">
    <source>
        <dbReference type="Proteomes" id="UP001060261"/>
    </source>
</evidence>
<protein>
    <submittedName>
        <fullName evidence="2">Uncharacterized protein</fullName>
    </submittedName>
</protein>
<keyword evidence="3" id="KW-1185">Reference proteome</keyword>